<organism evidence="1 2">
    <name type="scientific">Tanacetum coccineum</name>
    <dbReference type="NCBI Taxonomy" id="301880"/>
    <lineage>
        <taxon>Eukaryota</taxon>
        <taxon>Viridiplantae</taxon>
        <taxon>Streptophyta</taxon>
        <taxon>Embryophyta</taxon>
        <taxon>Tracheophyta</taxon>
        <taxon>Spermatophyta</taxon>
        <taxon>Magnoliopsida</taxon>
        <taxon>eudicotyledons</taxon>
        <taxon>Gunneridae</taxon>
        <taxon>Pentapetalae</taxon>
        <taxon>asterids</taxon>
        <taxon>campanulids</taxon>
        <taxon>Asterales</taxon>
        <taxon>Asteraceae</taxon>
        <taxon>Asteroideae</taxon>
        <taxon>Anthemideae</taxon>
        <taxon>Anthemidinae</taxon>
        <taxon>Tanacetum</taxon>
    </lineage>
</organism>
<reference evidence="1" key="2">
    <citation type="submission" date="2022-01" db="EMBL/GenBank/DDBJ databases">
        <authorList>
            <person name="Yamashiro T."/>
            <person name="Shiraishi A."/>
            <person name="Satake H."/>
            <person name="Nakayama K."/>
        </authorList>
    </citation>
    <scope>NUCLEOTIDE SEQUENCE</scope>
</reference>
<evidence type="ECO:0008006" key="3">
    <source>
        <dbReference type="Google" id="ProtNLM"/>
    </source>
</evidence>
<accession>A0ABQ5IBD2</accession>
<keyword evidence="2" id="KW-1185">Reference proteome</keyword>
<evidence type="ECO:0000313" key="1">
    <source>
        <dbReference type="EMBL" id="GJT97031.1"/>
    </source>
</evidence>
<sequence>MKMEPYEYFLCRCERGDVVLRKSHKPHSFGRLYYACPRSKKDEITFENASSFSGPSTPSISSSRASSSLGPFGAALSPGNAECSNCKFLTMKIMILEARLAMERHPDVHAYATHFVSDRFARTKKMLEAMAFGKLARPHSLLKDRRFVITANVELDKEVIVNLVKAVHDQKVLSGRAKEALTSSLSCFRIRSYYAPPTINHPKAVLARMFSSWFSKQGFDKLVEDTWINSHIEESNAIVVLKKKLQTLKSVIRNWIKDENLKSKVERSDILKRLAVFDKNFDQGNATEDLVNSRSVLLKDLQDINSRMSLDMAQKAKNPLVY</sequence>
<gene>
    <name evidence="1" type="ORF">Tco_1092549</name>
</gene>
<dbReference type="Proteomes" id="UP001151760">
    <property type="component" value="Unassembled WGS sequence"/>
</dbReference>
<proteinExistence type="predicted"/>
<reference evidence="1" key="1">
    <citation type="journal article" date="2022" name="Int. J. Mol. Sci.">
        <title>Draft Genome of Tanacetum Coccineum: Genomic Comparison of Closely Related Tanacetum-Family Plants.</title>
        <authorList>
            <person name="Yamashiro T."/>
            <person name="Shiraishi A."/>
            <person name="Nakayama K."/>
            <person name="Satake H."/>
        </authorList>
    </citation>
    <scope>NUCLEOTIDE SEQUENCE</scope>
</reference>
<name>A0ABQ5IBD2_9ASTR</name>
<evidence type="ECO:0000313" key="2">
    <source>
        <dbReference type="Proteomes" id="UP001151760"/>
    </source>
</evidence>
<protein>
    <recommendedName>
        <fullName evidence="3">Zinc finger GRF-type domain-containing protein</fullName>
    </recommendedName>
</protein>
<dbReference type="EMBL" id="BQNB010020534">
    <property type="protein sequence ID" value="GJT97031.1"/>
    <property type="molecule type" value="Genomic_DNA"/>
</dbReference>
<comment type="caution">
    <text evidence="1">The sequence shown here is derived from an EMBL/GenBank/DDBJ whole genome shotgun (WGS) entry which is preliminary data.</text>
</comment>